<dbReference type="InterPro" id="IPR036097">
    <property type="entry name" value="HisK_dim/P_sf"/>
</dbReference>
<dbReference type="PROSITE" id="PS50113">
    <property type="entry name" value="PAC"/>
    <property type="match status" value="2"/>
</dbReference>
<dbReference type="SUPFAM" id="SSF55785">
    <property type="entry name" value="PYP-like sensor domain (PAS domain)"/>
    <property type="match status" value="2"/>
</dbReference>
<dbReference type="PROSITE" id="PS50112">
    <property type="entry name" value="PAS"/>
    <property type="match status" value="2"/>
</dbReference>
<dbReference type="InterPro" id="IPR005467">
    <property type="entry name" value="His_kinase_dom"/>
</dbReference>
<dbReference type="InterPro" id="IPR050736">
    <property type="entry name" value="Sensor_HK_Regulatory"/>
</dbReference>
<dbReference type="Gene3D" id="1.10.287.130">
    <property type="match status" value="1"/>
</dbReference>
<dbReference type="SMART" id="SM00091">
    <property type="entry name" value="PAS"/>
    <property type="match status" value="2"/>
</dbReference>
<dbReference type="InterPro" id="IPR001610">
    <property type="entry name" value="PAC"/>
</dbReference>
<evidence type="ECO:0000256" key="2">
    <source>
        <dbReference type="ARBA" id="ARBA00012438"/>
    </source>
</evidence>
<dbReference type="InterPro" id="IPR003594">
    <property type="entry name" value="HATPase_dom"/>
</dbReference>
<feature type="domain" description="PAS" evidence="8">
    <location>
        <begin position="266"/>
        <end position="339"/>
    </location>
</feature>
<dbReference type="PRINTS" id="PR00344">
    <property type="entry name" value="BCTRLSENSOR"/>
</dbReference>
<evidence type="ECO:0000256" key="5">
    <source>
        <dbReference type="ARBA" id="ARBA00022777"/>
    </source>
</evidence>
<evidence type="ECO:0000259" key="8">
    <source>
        <dbReference type="PROSITE" id="PS50112"/>
    </source>
</evidence>
<dbReference type="Gene3D" id="3.30.565.10">
    <property type="entry name" value="Histidine kinase-like ATPase, C-terminal domain"/>
    <property type="match status" value="1"/>
</dbReference>
<dbReference type="Gene3D" id="3.10.580.10">
    <property type="entry name" value="CBS-domain"/>
    <property type="match status" value="1"/>
</dbReference>
<evidence type="ECO:0000259" key="7">
    <source>
        <dbReference type="PROSITE" id="PS50109"/>
    </source>
</evidence>
<organism evidence="10 11">
    <name type="scientific">Spirulina subsalsa FACHB-351</name>
    <dbReference type="NCBI Taxonomy" id="234711"/>
    <lineage>
        <taxon>Bacteria</taxon>
        <taxon>Bacillati</taxon>
        <taxon>Cyanobacteriota</taxon>
        <taxon>Cyanophyceae</taxon>
        <taxon>Spirulinales</taxon>
        <taxon>Spirulinaceae</taxon>
        <taxon>Spirulina</taxon>
    </lineage>
</organism>
<dbReference type="Pfam" id="PF02518">
    <property type="entry name" value="HATPase_c"/>
    <property type="match status" value="1"/>
</dbReference>
<dbReference type="Pfam" id="PF08447">
    <property type="entry name" value="PAS_3"/>
    <property type="match status" value="1"/>
</dbReference>
<dbReference type="InterPro" id="IPR000014">
    <property type="entry name" value="PAS"/>
</dbReference>
<dbReference type="SUPFAM" id="SSF54631">
    <property type="entry name" value="CBS-domain pair"/>
    <property type="match status" value="1"/>
</dbReference>
<gene>
    <name evidence="10" type="ORF">K4A83_03165</name>
</gene>
<dbReference type="InterPro" id="IPR000700">
    <property type="entry name" value="PAS-assoc_C"/>
</dbReference>
<dbReference type="InterPro" id="IPR036890">
    <property type="entry name" value="HATPase_C_sf"/>
</dbReference>
<accession>A0ABT3L2G3</accession>
<sequence>MSGNTDYPCSQRPSLERWVFQDLLTFILRASEVLPLSLTRLSTPWIDRTPLMIAGDVLISDAVQRMHRSGKSYAVVVQTVAPVHCLGIFSTSEVMGAIATGVNLATTSLQDIVTPPIHTLIEAEVQNLYPILSYFEQYALNHAPVLDDQGNWVAIIAYESCLKAYHAEQKAQQRQPLLLHPRGEIALKSSVALASEEIIPPPAPTSPDLNPRVRQLLQHFCQGDYLSQYTDGKTLIESALHHLMRAEINERLTQQIQVCKSQLATGEDHFRQLVEHIDSIFWITNPERTEILYQSPAYQKFFGEGQDSEMVFPAAWYPLIHPADQEKVINFYNRDLVEKDSQEFRIIQQDGTVCWLRNRAFPIHNSSGGIDCLVGIADDITLYKQTEEALQKSLQTLSDFKYGLDQIALVASVDSQGHILEVNEKFSELAQASPEQLLGRFYGDLCVPPESETFWQEVWTTLAHNFIWQGEIQHQTPRQRTYWVNVTFIPFFNEAGKPQHYLMIGFEIQERKRAEAEMLKTLIREKELGELKSNFITITSHEFRTPLTIIQCSVELLTSYPLSPEDQQEELQAIQDAVAHLTHLLDDLLILSRGESEQLQCKWNLINVSQFCQRLLKQLKAQYPDHRLKFEDKTEEKQTVAFITDSTLLQQILINLLSNALKYSSPDDPVELKMTQTKNHLILEVCDRGIGIPPEAQEHLGTAFYRASNVGSTPGTGLGLAIVKTYVDLLQGTLQIQSQLGEGTTVKITLPHTPS</sequence>
<dbReference type="Gene3D" id="3.30.450.20">
    <property type="entry name" value="PAS domain"/>
    <property type="match status" value="2"/>
</dbReference>
<dbReference type="InterPro" id="IPR003661">
    <property type="entry name" value="HisK_dim/P_dom"/>
</dbReference>
<dbReference type="RefSeq" id="WP_265262950.1">
    <property type="nucleotide sequence ID" value="NZ_JAIHOM010000010.1"/>
</dbReference>
<keyword evidence="5" id="KW-0418">Kinase</keyword>
<dbReference type="Pfam" id="PF00512">
    <property type="entry name" value="HisKA"/>
    <property type="match status" value="1"/>
</dbReference>
<feature type="domain" description="PAC" evidence="9">
    <location>
        <begin position="468"/>
        <end position="520"/>
    </location>
</feature>
<dbReference type="Proteomes" id="UP001526426">
    <property type="component" value="Unassembled WGS sequence"/>
</dbReference>
<dbReference type="CDD" id="cd00130">
    <property type="entry name" value="PAS"/>
    <property type="match status" value="2"/>
</dbReference>
<dbReference type="NCBIfam" id="TIGR00229">
    <property type="entry name" value="sensory_box"/>
    <property type="match status" value="2"/>
</dbReference>
<feature type="domain" description="PAS" evidence="8">
    <location>
        <begin position="410"/>
        <end position="465"/>
    </location>
</feature>
<dbReference type="EMBL" id="JAIHOM010000010">
    <property type="protein sequence ID" value="MCW6035274.1"/>
    <property type="molecule type" value="Genomic_DNA"/>
</dbReference>
<protein>
    <recommendedName>
        <fullName evidence="2">histidine kinase</fullName>
        <ecNumber evidence="2">2.7.13.3</ecNumber>
    </recommendedName>
</protein>
<evidence type="ECO:0000256" key="4">
    <source>
        <dbReference type="ARBA" id="ARBA00022679"/>
    </source>
</evidence>
<dbReference type="InterPro" id="IPR013655">
    <property type="entry name" value="PAS_fold_3"/>
</dbReference>
<dbReference type="Pfam" id="PF13426">
    <property type="entry name" value="PAS_9"/>
    <property type="match status" value="1"/>
</dbReference>
<feature type="domain" description="Histidine kinase" evidence="7">
    <location>
        <begin position="538"/>
        <end position="754"/>
    </location>
</feature>
<evidence type="ECO:0000313" key="10">
    <source>
        <dbReference type="EMBL" id="MCW6035274.1"/>
    </source>
</evidence>
<dbReference type="EC" id="2.7.13.3" evidence="2"/>
<dbReference type="CDD" id="cd00075">
    <property type="entry name" value="HATPase"/>
    <property type="match status" value="1"/>
</dbReference>
<dbReference type="PANTHER" id="PTHR43711:SF26">
    <property type="entry name" value="SENSOR HISTIDINE KINASE RCSC"/>
    <property type="match status" value="1"/>
</dbReference>
<dbReference type="InterPro" id="IPR035965">
    <property type="entry name" value="PAS-like_dom_sf"/>
</dbReference>
<proteinExistence type="predicted"/>
<evidence type="ECO:0000256" key="1">
    <source>
        <dbReference type="ARBA" id="ARBA00000085"/>
    </source>
</evidence>
<dbReference type="SMART" id="SM00388">
    <property type="entry name" value="HisKA"/>
    <property type="match status" value="1"/>
</dbReference>
<comment type="catalytic activity">
    <reaction evidence="1">
        <text>ATP + protein L-histidine = ADP + protein N-phospho-L-histidine.</text>
        <dbReference type="EC" id="2.7.13.3"/>
    </reaction>
</comment>
<keyword evidence="3" id="KW-0597">Phosphoprotein</keyword>
<keyword evidence="6" id="KW-0902">Two-component regulatory system</keyword>
<feature type="domain" description="PAC" evidence="9">
    <location>
        <begin position="340"/>
        <end position="392"/>
    </location>
</feature>
<dbReference type="CDD" id="cd00082">
    <property type="entry name" value="HisKA"/>
    <property type="match status" value="1"/>
</dbReference>
<evidence type="ECO:0000313" key="11">
    <source>
        <dbReference type="Proteomes" id="UP001526426"/>
    </source>
</evidence>
<dbReference type="InterPro" id="IPR046342">
    <property type="entry name" value="CBS_dom_sf"/>
</dbReference>
<dbReference type="SUPFAM" id="SSF47384">
    <property type="entry name" value="Homodimeric domain of signal transducing histidine kinase"/>
    <property type="match status" value="1"/>
</dbReference>
<evidence type="ECO:0000256" key="6">
    <source>
        <dbReference type="ARBA" id="ARBA00023012"/>
    </source>
</evidence>
<evidence type="ECO:0000259" key="9">
    <source>
        <dbReference type="PROSITE" id="PS50113"/>
    </source>
</evidence>
<name>A0ABT3L2G3_9CYAN</name>
<dbReference type="SMART" id="SM00086">
    <property type="entry name" value="PAC"/>
    <property type="match status" value="2"/>
</dbReference>
<dbReference type="SUPFAM" id="SSF55874">
    <property type="entry name" value="ATPase domain of HSP90 chaperone/DNA topoisomerase II/histidine kinase"/>
    <property type="match status" value="1"/>
</dbReference>
<comment type="caution">
    <text evidence="10">The sequence shown here is derived from an EMBL/GenBank/DDBJ whole genome shotgun (WGS) entry which is preliminary data.</text>
</comment>
<dbReference type="PANTHER" id="PTHR43711">
    <property type="entry name" value="TWO-COMPONENT HISTIDINE KINASE"/>
    <property type="match status" value="1"/>
</dbReference>
<reference evidence="10 11" key="1">
    <citation type="submission" date="2021-08" db="EMBL/GenBank/DDBJ databases">
        <title>Draft genome sequence of Spirulina subsalsa with high tolerance to salinity and hype-accumulation of phycocyanin.</title>
        <authorList>
            <person name="Pei H."/>
            <person name="Jiang L."/>
        </authorList>
    </citation>
    <scope>NUCLEOTIDE SEQUENCE [LARGE SCALE GENOMIC DNA]</scope>
    <source>
        <strain evidence="10 11">FACHB-351</strain>
    </source>
</reference>
<dbReference type="SMART" id="SM00387">
    <property type="entry name" value="HATPase_c"/>
    <property type="match status" value="1"/>
</dbReference>
<dbReference type="PROSITE" id="PS50109">
    <property type="entry name" value="HIS_KIN"/>
    <property type="match status" value="1"/>
</dbReference>
<keyword evidence="4" id="KW-0808">Transferase</keyword>
<evidence type="ECO:0000256" key="3">
    <source>
        <dbReference type="ARBA" id="ARBA00022553"/>
    </source>
</evidence>
<keyword evidence="11" id="KW-1185">Reference proteome</keyword>
<dbReference type="InterPro" id="IPR004358">
    <property type="entry name" value="Sig_transdc_His_kin-like_C"/>
</dbReference>